<accession>A0AAV2EDC4</accession>
<dbReference type="AlphaFoldDB" id="A0AAV2EDC4"/>
<reference evidence="2 3" key="1">
    <citation type="submission" date="2024-04" db="EMBL/GenBank/DDBJ databases">
        <authorList>
            <person name="Fracassetti M."/>
        </authorList>
    </citation>
    <scope>NUCLEOTIDE SEQUENCE [LARGE SCALE GENOMIC DNA]</scope>
</reference>
<feature type="region of interest" description="Disordered" evidence="1">
    <location>
        <begin position="41"/>
        <end position="67"/>
    </location>
</feature>
<dbReference type="EMBL" id="OZ034817">
    <property type="protein sequence ID" value="CAL1383545.1"/>
    <property type="molecule type" value="Genomic_DNA"/>
</dbReference>
<evidence type="ECO:0000256" key="1">
    <source>
        <dbReference type="SAM" id="MobiDB-lite"/>
    </source>
</evidence>
<feature type="compositionally biased region" description="Basic and acidic residues" evidence="1">
    <location>
        <begin position="43"/>
        <end position="58"/>
    </location>
</feature>
<sequence length="67" mass="7327">MEFAVGVVVEALQQGKALTDGGLSRDQVRDVARMVVTPTAVNRDGDDWTGRDGGSKVERAKRRKEKI</sequence>
<gene>
    <name evidence="2" type="ORF">LTRI10_LOCUS24811</name>
</gene>
<evidence type="ECO:0000313" key="3">
    <source>
        <dbReference type="Proteomes" id="UP001497516"/>
    </source>
</evidence>
<evidence type="ECO:0000313" key="2">
    <source>
        <dbReference type="EMBL" id="CAL1383545.1"/>
    </source>
</evidence>
<organism evidence="2 3">
    <name type="scientific">Linum trigynum</name>
    <dbReference type="NCBI Taxonomy" id="586398"/>
    <lineage>
        <taxon>Eukaryota</taxon>
        <taxon>Viridiplantae</taxon>
        <taxon>Streptophyta</taxon>
        <taxon>Embryophyta</taxon>
        <taxon>Tracheophyta</taxon>
        <taxon>Spermatophyta</taxon>
        <taxon>Magnoliopsida</taxon>
        <taxon>eudicotyledons</taxon>
        <taxon>Gunneridae</taxon>
        <taxon>Pentapetalae</taxon>
        <taxon>rosids</taxon>
        <taxon>fabids</taxon>
        <taxon>Malpighiales</taxon>
        <taxon>Linaceae</taxon>
        <taxon>Linum</taxon>
    </lineage>
</organism>
<proteinExistence type="predicted"/>
<dbReference type="Proteomes" id="UP001497516">
    <property type="component" value="Chromosome 4"/>
</dbReference>
<name>A0AAV2EDC4_9ROSI</name>
<keyword evidence="3" id="KW-1185">Reference proteome</keyword>
<protein>
    <submittedName>
        <fullName evidence="2">Uncharacterized protein</fullName>
    </submittedName>
</protein>